<evidence type="ECO:0000256" key="7">
    <source>
        <dbReference type="SAM" id="Phobius"/>
    </source>
</evidence>
<feature type="transmembrane region" description="Helical" evidence="7">
    <location>
        <begin position="164"/>
        <end position="183"/>
    </location>
</feature>
<feature type="transmembrane region" description="Helical" evidence="7">
    <location>
        <begin position="74"/>
        <end position="91"/>
    </location>
</feature>
<dbReference type="PANTHER" id="PTHR23517:SF3">
    <property type="entry name" value="INTEGRAL MEMBRANE TRANSPORT PROTEIN"/>
    <property type="match status" value="1"/>
</dbReference>
<feature type="transmembrane region" description="Helical" evidence="7">
    <location>
        <begin position="43"/>
        <end position="62"/>
    </location>
</feature>
<dbReference type="InterPro" id="IPR011701">
    <property type="entry name" value="MFS"/>
</dbReference>
<evidence type="ECO:0000313" key="9">
    <source>
        <dbReference type="EMBL" id="MFC5529108.1"/>
    </source>
</evidence>
<feature type="transmembrane region" description="Helical" evidence="7">
    <location>
        <begin position="364"/>
        <end position="383"/>
    </location>
</feature>
<evidence type="ECO:0000259" key="8">
    <source>
        <dbReference type="PROSITE" id="PS50850"/>
    </source>
</evidence>
<protein>
    <submittedName>
        <fullName evidence="9">MDR family MFS transporter</fullName>
    </submittedName>
</protein>
<dbReference type="InterPro" id="IPR005829">
    <property type="entry name" value="Sugar_transporter_CS"/>
</dbReference>
<dbReference type="Proteomes" id="UP001596108">
    <property type="component" value="Unassembled WGS sequence"/>
</dbReference>
<dbReference type="InterPro" id="IPR050171">
    <property type="entry name" value="MFS_Transporters"/>
</dbReference>
<accession>A0ABW0QW85</accession>
<feature type="transmembrane region" description="Helical" evidence="7">
    <location>
        <begin position="139"/>
        <end position="158"/>
    </location>
</feature>
<evidence type="ECO:0000256" key="2">
    <source>
        <dbReference type="ARBA" id="ARBA00022448"/>
    </source>
</evidence>
<evidence type="ECO:0000256" key="5">
    <source>
        <dbReference type="ARBA" id="ARBA00022989"/>
    </source>
</evidence>
<dbReference type="InterPro" id="IPR020846">
    <property type="entry name" value="MFS_dom"/>
</dbReference>
<keyword evidence="2" id="KW-0813">Transport</keyword>
<feature type="transmembrane region" description="Helical" evidence="7">
    <location>
        <begin position="225"/>
        <end position="251"/>
    </location>
</feature>
<dbReference type="RefSeq" id="WP_378110980.1">
    <property type="nucleotide sequence ID" value="NZ_JBHSNC010000020.1"/>
</dbReference>
<organism evidence="9 10">
    <name type="scientific">Cohnella yongneupensis</name>
    <dbReference type="NCBI Taxonomy" id="425006"/>
    <lineage>
        <taxon>Bacteria</taxon>
        <taxon>Bacillati</taxon>
        <taxon>Bacillota</taxon>
        <taxon>Bacilli</taxon>
        <taxon>Bacillales</taxon>
        <taxon>Paenibacillaceae</taxon>
        <taxon>Cohnella</taxon>
    </lineage>
</organism>
<evidence type="ECO:0000256" key="4">
    <source>
        <dbReference type="ARBA" id="ARBA00022692"/>
    </source>
</evidence>
<proteinExistence type="predicted"/>
<sequence>MRIKDWDNNLKLRLGGEFAYNLIFWAFFPFLSIYFAASFGKGWAGILLMLSQSLSVVANLLGGYCSDRFGRKRMMVLAAAGQAIGYGLFAFSSLPSVSLPLAGFFGFTLASFCGALYWPASQAMVADVVPEEHRSGVFAVFYTSANIAVVFGPLIGSLTYSNNLSPTLFAACALCTLLFVVLGRSLKETLPVSVAGRFKADAGQPWYSFLSAQLRDYRVIATDRVFLLFIIAGVLLSQTFMQLDLLLPVFINETVHTTNLFAFGDWDLTVTSQQLFGIIVSENGLFVALFTVVVTKWMLAYRDRVVFVSGALFYALGIALFGHMSTFWGFTIAVVVFTLAELISAGPQMTFVSRLAPEHMRGQYFAASSLRFTLGRTIAPLAIPLSSAIGFEWTFWLLTAIAVLSAVLYYVMFNVYEKK</sequence>
<dbReference type="InterPro" id="IPR036259">
    <property type="entry name" value="MFS_trans_sf"/>
</dbReference>
<dbReference type="PANTHER" id="PTHR23517">
    <property type="entry name" value="RESISTANCE PROTEIN MDTM, PUTATIVE-RELATED-RELATED"/>
    <property type="match status" value="1"/>
</dbReference>
<gene>
    <name evidence="9" type="ORF">ACFPQ4_06540</name>
</gene>
<comment type="subcellular location">
    <subcellularLocation>
        <location evidence="1">Cell membrane</location>
        <topology evidence="1">Multi-pass membrane protein</topology>
    </subcellularLocation>
</comment>
<name>A0ABW0QW85_9BACL</name>
<feature type="transmembrane region" description="Helical" evidence="7">
    <location>
        <begin position="271"/>
        <end position="293"/>
    </location>
</feature>
<feature type="domain" description="Major facilitator superfamily (MFS) profile" evidence="8">
    <location>
        <begin position="1"/>
        <end position="417"/>
    </location>
</feature>
<evidence type="ECO:0000313" key="10">
    <source>
        <dbReference type="Proteomes" id="UP001596108"/>
    </source>
</evidence>
<feature type="transmembrane region" description="Helical" evidence="7">
    <location>
        <begin position="97"/>
        <end position="118"/>
    </location>
</feature>
<dbReference type="PROSITE" id="PS50850">
    <property type="entry name" value="MFS"/>
    <property type="match status" value="1"/>
</dbReference>
<dbReference type="Gene3D" id="1.20.1250.20">
    <property type="entry name" value="MFS general substrate transporter like domains"/>
    <property type="match status" value="1"/>
</dbReference>
<keyword evidence="5 7" id="KW-1133">Transmembrane helix</keyword>
<evidence type="ECO:0000256" key="1">
    <source>
        <dbReference type="ARBA" id="ARBA00004651"/>
    </source>
</evidence>
<keyword evidence="4 7" id="KW-0812">Transmembrane</keyword>
<dbReference type="Pfam" id="PF07690">
    <property type="entry name" value="MFS_1"/>
    <property type="match status" value="2"/>
</dbReference>
<dbReference type="PROSITE" id="PS00216">
    <property type="entry name" value="SUGAR_TRANSPORT_1"/>
    <property type="match status" value="1"/>
</dbReference>
<keyword evidence="6 7" id="KW-0472">Membrane</keyword>
<dbReference type="SUPFAM" id="SSF103473">
    <property type="entry name" value="MFS general substrate transporter"/>
    <property type="match status" value="1"/>
</dbReference>
<comment type="caution">
    <text evidence="9">The sequence shown here is derived from an EMBL/GenBank/DDBJ whole genome shotgun (WGS) entry which is preliminary data.</text>
</comment>
<dbReference type="EMBL" id="JBHSNC010000020">
    <property type="protein sequence ID" value="MFC5529108.1"/>
    <property type="molecule type" value="Genomic_DNA"/>
</dbReference>
<keyword evidence="10" id="KW-1185">Reference proteome</keyword>
<feature type="transmembrane region" description="Helical" evidence="7">
    <location>
        <begin position="18"/>
        <end position="37"/>
    </location>
</feature>
<reference evidence="10" key="1">
    <citation type="journal article" date="2019" name="Int. J. Syst. Evol. Microbiol.">
        <title>The Global Catalogue of Microorganisms (GCM) 10K type strain sequencing project: providing services to taxonomists for standard genome sequencing and annotation.</title>
        <authorList>
            <consortium name="The Broad Institute Genomics Platform"/>
            <consortium name="The Broad Institute Genome Sequencing Center for Infectious Disease"/>
            <person name="Wu L."/>
            <person name="Ma J."/>
        </authorList>
    </citation>
    <scope>NUCLEOTIDE SEQUENCE [LARGE SCALE GENOMIC DNA]</scope>
    <source>
        <strain evidence="10">CGMCC 1.18578</strain>
    </source>
</reference>
<keyword evidence="3" id="KW-1003">Cell membrane</keyword>
<evidence type="ECO:0000256" key="3">
    <source>
        <dbReference type="ARBA" id="ARBA00022475"/>
    </source>
</evidence>
<dbReference type="CDD" id="cd17329">
    <property type="entry name" value="MFS_MdtH_MDR_like"/>
    <property type="match status" value="1"/>
</dbReference>
<feature type="transmembrane region" description="Helical" evidence="7">
    <location>
        <begin position="330"/>
        <end position="352"/>
    </location>
</feature>
<feature type="transmembrane region" description="Helical" evidence="7">
    <location>
        <begin position="305"/>
        <end position="324"/>
    </location>
</feature>
<evidence type="ECO:0000256" key="6">
    <source>
        <dbReference type="ARBA" id="ARBA00023136"/>
    </source>
</evidence>
<feature type="transmembrane region" description="Helical" evidence="7">
    <location>
        <begin position="395"/>
        <end position="416"/>
    </location>
</feature>